<reference evidence="7 8" key="1">
    <citation type="submission" date="2019-07" db="EMBL/GenBank/DDBJ databases">
        <title>Whole genome shotgun sequence of Microbacterium aerolatum NBRC 103071.</title>
        <authorList>
            <person name="Hosoyama A."/>
            <person name="Uohara A."/>
            <person name="Ohji S."/>
            <person name="Ichikawa N."/>
        </authorList>
    </citation>
    <scope>NUCLEOTIDE SEQUENCE [LARGE SCALE GENOMIC DNA]</scope>
    <source>
        <strain evidence="7 8">NBRC 103071</strain>
    </source>
</reference>
<evidence type="ECO:0008006" key="9">
    <source>
        <dbReference type="Google" id="ProtNLM"/>
    </source>
</evidence>
<evidence type="ECO:0000256" key="3">
    <source>
        <dbReference type="ARBA" id="ARBA00022692"/>
    </source>
</evidence>
<feature type="transmembrane region" description="Helical" evidence="6">
    <location>
        <begin position="56"/>
        <end position="78"/>
    </location>
</feature>
<keyword evidence="2" id="KW-1003">Cell membrane</keyword>
<feature type="transmembrane region" description="Helical" evidence="6">
    <location>
        <begin position="168"/>
        <end position="188"/>
    </location>
</feature>
<evidence type="ECO:0000256" key="4">
    <source>
        <dbReference type="ARBA" id="ARBA00022989"/>
    </source>
</evidence>
<protein>
    <recommendedName>
        <fullName evidence="9">YfcC family protein</fullName>
    </recommendedName>
</protein>
<dbReference type="PANTHER" id="PTHR43652:SF6">
    <property type="entry name" value="ARGININE REPRESSOR"/>
    <property type="match status" value="1"/>
</dbReference>
<keyword evidence="4 6" id="KW-1133">Transmembrane helix</keyword>
<comment type="subcellular location">
    <subcellularLocation>
        <location evidence="1">Cell membrane</location>
        <topology evidence="1">Multi-pass membrane protein</topology>
    </subcellularLocation>
</comment>
<keyword evidence="5 6" id="KW-0472">Membrane</keyword>
<dbReference type="InterPro" id="IPR051679">
    <property type="entry name" value="DASS-Related_Transporters"/>
</dbReference>
<dbReference type="PANTHER" id="PTHR43652">
    <property type="entry name" value="BASIC AMINO ACID ANTIPORTER YFCC-RELATED"/>
    <property type="match status" value="1"/>
</dbReference>
<dbReference type="GO" id="GO:0005886">
    <property type="term" value="C:plasma membrane"/>
    <property type="evidence" value="ECO:0007669"/>
    <property type="project" value="UniProtKB-SubCell"/>
</dbReference>
<comment type="caution">
    <text evidence="7">The sequence shown here is derived from an EMBL/GenBank/DDBJ whole genome shotgun (WGS) entry which is preliminary data.</text>
</comment>
<evidence type="ECO:0000256" key="2">
    <source>
        <dbReference type="ARBA" id="ARBA00022475"/>
    </source>
</evidence>
<dbReference type="Proteomes" id="UP000321225">
    <property type="component" value="Unassembled WGS sequence"/>
</dbReference>
<dbReference type="EMBL" id="BJUW01000011">
    <property type="protein sequence ID" value="GEK87246.1"/>
    <property type="molecule type" value="Genomic_DNA"/>
</dbReference>
<proteinExistence type="predicted"/>
<dbReference type="AlphaFoldDB" id="A0A511AGU6"/>
<accession>A0A511AGU6</accession>
<feature type="transmembrane region" description="Helical" evidence="6">
    <location>
        <begin position="229"/>
        <end position="248"/>
    </location>
</feature>
<evidence type="ECO:0000256" key="1">
    <source>
        <dbReference type="ARBA" id="ARBA00004651"/>
    </source>
</evidence>
<evidence type="ECO:0000313" key="8">
    <source>
        <dbReference type="Proteomes" id="UP000321225"/>
    </source>
</evidence>
<name>A0A511AGU6_9MICO</name>
<keyword evidence="3 6" id="KW-0812">Transmembrane</keyword>
<sequence>MLRVILWVVLTAITILYVIRYAERVKADPSRSILERETDGVEGPTTPEPLTTRQKWTLVVTALVFLVMIFSVIPWSSVLPVEQDYPFAWELGWWFPELTALFIIGTILVGLVGGLGEKGISQAIAKGAGDFIGPAIVVMLARGVTVILNNTDTIDTLLNAMENAVVGASEGVFAGLVFVVNAGLAALVPSSSGHAALAMPLLAPLGDLAGVGHDLVITSWATGAGWMRMIIPTNAVLMGGIALAGVGYNKYGRFVLPLMGILAGVTIVILVVAALF</sequence>
<evidence type="ECO:0000313" key="7">
    <source>
        <dbReference type="EMBL" id="GEK87246.1"/>
    </source>
</evidence>
<dbReference type="InterPro" id="IPR018385">
    <property type="entry name" value="C4_dicarb_anaerob_car-like"/>
</dbReference>
<feature type="transmembrane region" description="Helical" evidence="6">
    <location>
        <begin position="254"/>
        <end position="275"/>
    </location>
</feature>
<organism evidence="7 8">
    <name type="scientific">Microbacterium aerolatum</name>
    <dbReference type="NCBI Taxonomy" id="153731"/>
    <lineage>
        <taxon>Bacteria</taxon>
        <taxon>Bacillati</taxon>
        <taxon>Actinomycetota</taxon>
        <taxon>Actinomycetes</taxon>
        <taxon>Micrococcales</taxon>
        <taxon>Microbacteriaceae</taxon>
        <taxon>Microbacterium</taxon>
    </lineage>
</organism>
<keyword evidence="8" id="KW-1185">Reference proteome</keyword>
<dbReference type="Pfam" id="PF03606">
    <property type="entry name" value="DcuC"/>
    <property type="match status" value="1"/>
</dbReference>
<gene>
    <name evidence="7" type="ORF">MAE01_24220</name>
</gene>
<evidence type="ECO:0000256" key="5">
    <source>
        <dbReference type="ARBA" id="ARBA00023136"/>
    </source>
</evidence>
<evidence type="ECO:0000256" key="6">
    <source>
        <dbReference type="SAM" id="Phobius"/>
    </source>
</evidence>
<feature type="transmembrane region" description="Helical" evidence="6">
    <location>
        <begin position="98"/>
        <end position="116"/>
    </location>
</feature>
<feature type="transmembrane region" description="Helical" evidence="6">
    <location>
        <begin position="6"/>
        <end position="22"/>
    </location>
</feature>